<dbReference type="GO" id="GO:0000156">
    <property type="term" value="F:phosphorelay response regulator activity"/>
    <property type="evidence" value="ECO:0007669"/>
    <property type="project" value="InterPro"/>
</dbReference>
<feature type="domain" description="HTH LytTR-type" evidence="1">
    <location>
        <begin position="112"/>
        <end position="216"/>
    </location>
</feature>
<evidence type="ECO:0000313" key="2">
    <source>
        <dbReference type="EMBL" id="OAH54375.1"/>
    </source>
</evidence>
<dbReference type="PANTHER" id="PTHR37299:SF4">
    <property type="entry name" value="TRANSCRIPTIONAL REGULATOR"/>
    <property type="match status" value="1"/>
</dbReference>
<keyword evidence="4" id="KW-1185">Reference proteome</keyword>
<evidence type="ECO:0000313" key="4">
    <source>
        <dbReference type="Proteomes" id="UP000076935"/>
    </source>
</evidence>
<dbReference type="PROSITE" id="PS50930">
    <property type="entry name" value="HTH_LYTTR"/>
    <property type="match status" value="1"/>
</dbReference>
<dbReference type="Gene3D" id="2.20.25.10">
    <property type="match status" value="1"/>
</dbReference>
<reference evidence="4 5" key="1">
    <citation type="submission" date="2016-01" db="EMBL/GenBank/DDBJ databases">
        <title>Investigation of taxonomic status of Bacillus aminovorans.</title>
        <authorList>
            <person name="Verma A."/>
            <person name="Pal Y."/>
            <person name="Krishnamurthi S."/>
        </authorList>
    </citation>
    <scope>NUCLEOTIDE SEQUENCE [LARGE SCALE GENOMIC DNA]</scope>
    <source>
        <strain evidence="3 4">DSM 1314</strain>
        <strain evidence="2 5">DSM 4337</strain>
    </source>
</reference>
<proteinExistence type="predicted"/>
<dbReference type="AlphaFoldDB" id="A0A177KN96"/>
<protein>
    <submittedName>
        <fullName evidence="2">LytR family transcriptional regulator</fullName>
    </submittedName>
</protein>
<sequence length="216" mass="24857">MDQFTVSGIMEVMREFFPSNTAVAISSREKFIYYQPSRLVDLHIHAGDPIKKGSVTHQALTEKHQVSMYIDSNVYGIPYYAMSVPIFDDNEVSGAITTIYPAKPSPIARNVLTIKSEDRWYPIPYSDVMYLESEGRKTRVQAQTGSGYHKLNLTELEFTLPDDSFIRVHRSYIVNVHFIQEIQPDSHSTFLLIMKDRTKIPVTQTYTSTFRKSLNY</sequence>
<gene>
    <name evidence="2" type="ORF">AWH48_07165</name>
    <name evidence="3" type="ORF">AWH49_03980</name>
</gene>
<dbReference type="EMBL" id="LQWZ01000033">
    <property type="protein sequence ID" value="OAH54375.1"/>
    <property type="molecule type" value="Genomic_DNA"/>
</dbReference>
<dbReference type="Pfam" id="PF04397">
    <property type="entry name" value="LytTR"/>
    <property type="match status" value="1"/>
</dbReference>
<evidence type="ECO:0000313" key="5">
    <source>
        <dbReference type="Proteomes" id="UP000077271"/>
    </source>
</evidence>
<evidence type="ECO:0000313" key="3">
    <source>
        <dbReference type="EMBL" id="OAH58837.1"/>
    </source>
</evidence>
<dbReference type="EMBL" id="LQWY01000067">
    <property type="protein sequence ID" value="OAH58837.1"/>
    <property type="molecule type" value="Genomic_DNA"/>
</dbReference>
<name>A0A177KN96_9BACI</name>
<dbReference type="SMART" id="SM00850">
    <property type="entry name" value="LytTR"/>
    <property type="match status" value="1"/>
</dbReference>
<dbReference type="OrthoDB" id="9802383at2"/>
<dbReference type="Proteomes" id="UP000076935">
    <property type="component" value="Unassembled WGS sequence"/>
</dbReference>
<comment type="caution">
    <text evidence="2">The sequence shown here is derived from an EMBL/GenBank/DDBJ whole genome shotgun (WGS) entry which is preliminary data.</text>
</comment>
<dbReference type="InterPro" id="IPR007492">
    <property type="entry name" value="LytTR_DNA-bd_dom"/>
</dbReference>
<dbReference type="Proteomes" id="UP000077271">
    <property type="component" value="Unassembled WGS sequence"/>
</dbReference>
<dbReference type="Gene3D" id="2.40.50.40">
    <property type="match status" value="1"/>
</dbReference>
<dbReference type="GO" id="GO:0003677">
    <property type="term" value="F:DNA binding"/>
    <property type="evidence" value="ECO:0007669"/>
    <property type="project" value="InterPro"/>
</dbReference>
<dbReference type="InterPro" id="IPR046947">
    <property type="entry name" value="LytR-like"/>
</dbReference>
<evidence type="ECO:0000259" key="1">
    <source>
        <dbReference type="PROSITE" id="PS50930"/>
    </source>
</evidence>
<dbReference type="PANTHER" id="PTHR37299">
    <property type="entry name" value="TRANSCRIPTIONAL REGULATOR-RELATED"/>
    <property type="match status" value="1"/>
</dbReference>
<organism evidence="2 5">
    <name type="scientific">Domibacillus aminovorans</name>
    <dbReference type="NCBI Taxonomy" id="29332"/>
    <lineage>
        <taxon>Bacteria</taxon>
        <taxon>Bacillati</taxon>
        <taxon>Bacillota</taxon>
        <taxon>Bacilli</taxon>
        <taxon>Bacillales</taxon>
        <taxon>Bacillaceae</taxon>
        <taxon>Domibacillus</taxon>
    </lineage>
</organism>
<accession>A0A177KN96</accession>
<dbReference type="RefSeq" id="WP_018394921.1">
    <property type="nucleotide sequence ID" value="NZ_JBCNAN010000007.1"/>
</dbReference>
<dbReference type="InterPro" id="IPR029151">
    <property type="entry name" value="Sensor-like_sf"/>
</dbReference>
<dbReference type="SUPFAM" id="SSF103190">
    <property type="entry name" value="Sensory domain-like"/>
    <property type="match status" value="1"/>
</dbReference>
<dbReference type="STRING" id="29332.AWH48_07165"/>